<keyword evidence="4" id="KW-1185">Reference proteome</keyword>
<feature type="region of interest" description="Disordered" evidence="2">
    <location>
        <begin position="200"/>
        <end position="274"/>
    </location>
</feature>
<evidence type="ECO:0000313" key="4">
    <source>
        <dbReference type="Proteomes" id="UP001153069"/>
    </source>
</evidence>
<evidence type="ECO:0000313" key="3">
    <source>
        <dbReference type="EMBL" id="CAB9527154.1"/>
    </source>
</evidence>
<sequence>MATISDGKGSSRGSSAPDRPRSSTAGVDGTFPLSGGQSNASNPNFTMPRMQPPAAAYPGYTSWVAAPPLLPVLEPAMPSAAATAWNSWQIQMTRQAQAIHQIQQQVAELQQQILERQQIPINQQGISRQQQQNQRQSNAAPLIQAHGMPLAAAAEAGYMYPPAPYFPADPMMCPMMPPAGMMNPPAYPPHQQMMMMPPPNMNMNLFGPPPQNLPVLPPQHVPSSRSQKPPPAASKPPSHKKPPPPPSPTPPRNAPNKKLLPRSKLLRPWRRRRK</sequence>
<evidence type="ECO:0000256" key="2">
    <source>
        <dbReference type="SAM" id="MobiDB-lite"/>
    </source>
</evidence>
<gene>
    <name evidence="3" type="ORF">SEMRO_1949_G307300.1</name>
</gene>
<organism evidence="3 4">
    <name type="scientific">Seminavis robusta</name>
    <dbReference type="NCBI Taxonomy" id="568900"/>
    <lineage>
        <taxon>Eukaryota</taxon>
        <taxon>Sar</taxon>
        <taxon>Stramenopiles</taxon>
        <taxon>Ochrophyta</taxon>
        <taxon>Bacillariophyta</taxon>
        <taxon>Bacillariophyceae</taxon>
        <taxon>Bacillariophycidae</taxon>
        <taxon>Naviculales</taxon>
        <taxon>Naviculaceae</taxon>
        <taxon>Seminavis</taxon>
    </lineage>
</organism>
<name>A0A9N8EW99_9STRA</name>
<proteinExistence type="predicted"/>
<feature type="compositionally biased region" description="Pro residues" evidence="2">
    <location>
        <begin position="243"/>
        <end position="253"/>
    </location>
</feature>
<feature type="coiled-coil region" evidence="1">
    <location>
        <begin position="92"/>
        <end position="119"/>
    </location>
</feature>
<keyword evidence="1" id="KW-0175">Coiled coil</keyword>
<feature type="region of interest" description="Disordered" evidence="2">
    <location>
        <begin position="1"/>
        <end position="47"/>
    </location>
</feature>
<accession>A0A9N8EW99</accession>
<protein>
    <submittedName>
        <fullName evidence="3">Uncharacterized protein</fullName>
    </submittedName>
</protein>
<dbReference type="EMBL" id="CAICTM010001947">
    <property type="protein sequence ID" value="CAB9527154.1"/>
    <property type="molecule type" value="Genomic_DNA"/>
</dbReference>
<evidence type="ECO:0000256" key="1">
    <source>
        <dbReference type="SAM" id="Coils"/>
    </source>
</evidence>
<feature type="compositionally biased region" description="Polar residues" evidence="2">
    <location>
        <begin position="35"/>
        <end position="45"/>
    </location>
</feature>
<comment type="caution">
    <text evidence="3">The sequence shown here is derived from an EMBL/GenBank/DDBJ whole genome shotgun (WGS) entry which is preliminary data.</text>
</comment>
<feature type="compositionally biased region" description="Basic residues" evidence="2">
    <location>
        <begin position="259"/>
        <end position="274"/>
    </location>
</feature>
<dbReference type="AlphaFoldDB" id="A0A9N8EW99"/>
<feature type="compositionally biased region" description="Pro residues" evidence="2">
    <location>
        <begin position="207"/>
        <end position="220"/>
    </location>
</feature>
<dbReference type="Proteomes" id="UP001153069">
    <property type="component" value="Unassembled WGS sequence"/>
</dbReference>
<reference evidence="3" key="1">
    <citation type="submission" date="2020-06" db="EMBL/GenBank/DDBJ databases">
        <authorList>
            <consortium name="Plant Systems Biology data submission"/>
        </authorList>
    </citation>
    <scope>NUCLEOTIDE SEQUENCE</scope>
    <source>
        <strain evidence="3">D6</strain>
    </source>
</reference>